<keyword evidence="2" id="KW-0812">Transmembrane</keyword>
<dbReference type="SUPFAM" id="SSF53474">
    <property type="entry name" value="alpha/beta-Hydrolases"/>
    <property type="match status" value="1"/>
</dbReference>
<dbReference type="GO" id="GO:0034338">
    <property type="term" value="F:short-chain carboxylesterase activity"/>
    <property type="evidence" value="ECO:0007669"/>
    <property type="project" value="TreeGrafter"/>
</dbReference>
<name>A0A7S2I4Z4_9STRA</name>
<organism evidence="3">
    <name type="scientific">Helicotheca tamesis</name>
    <dbReference type="NCBI Taxonomy" id="374047"/>
    <lineage>
        <taxon>Eukaryota</taxon>
        <taxon>Sar</taxon>
        <taxon>Stramenopiles</taxon>
        <taxon>Ochrophyta</taxon>
        <taxon>Bacillariophyta</taxon>
        <taxon>Mediophyceae</taxon>
        <taxon>Lithodesmiophycidae</taxon>
        <taxon>Lithodesmiales</taxon>
        <taxon>Lithodesmiaceae</taxon>
        <taxon>Helicotheca</taxon>
    </lineage>
</organism>
<dbReference type="InterPro" id="IPR050960">
    <property type="entry name" value="AB_hydrolase_4_sf"/>
</dbReference>
<evidence type="ECO:0000256" key="2">
    <source>
        <dbReference type="SAM" id="Phobius"/>
    </source>
</evidence>
<dbReference type="InterPro" id="IPR029058">
    <property type="entry name" value="AB_hydrolase_fold"/>
</dbReference>
<protein>
    <recommendedName>
        <fullName evidence="4">AB hydrolase-1 domain-containing protein</fullName>
    </recommendedName>
</protein>
<accession>A0A7S2I4Z4</accession>
<dbReference type="PANTHER" id="PTHR10794:SF63">
    <property type="entry name" value="ALPHA_BETA HYDROLASE 1, ISOFORM A"/>
    <property type="match status" value="1"/>
</dbReference>
<keyword evidence="2" id="KW-1133">Transmembrane helix</keyword>
<evidence type="ECO:0000313" key="3">
    <source>
        <dbReference type="EMBL" id="CAD9508525.1"/>
    </source>
</evidence>
<gene>
    <name evidence="3" type="ORF">HTAM1171_LOCUS9542</name>
</gene>
<dbReference type="AlphaFoldDB" id="A0A7S2I4Z4"/>
<dbReference type="PANTHER" id="PTHR10794">
    <property type="entry name" value="ABHYDROLASE DOMAIN-CONTAINING PROTEIN"/>
    <property type="match status" value="1"/>
</dbReference>
<dbReference type="Gene3D" id="3.40.50.1820">
    <property type="entry name" value="alpha/beta hydrolase"/>
    <property type="match status" value="1"/>
</dbReference>
<comment type="similarity">
    <text evidence="1">Belongs to the AB hydrolase superfamily. AB hydrolase 4 family.</text>
</comment>
<keyword evidence="2" id="KW-0472">Membrane</keyword>
<reference evidence="3" key="1">
    <citation type="submission" date="2021-01" db="EMBL/GenBank/DDBJ databases">
        <authorList>
            <person name="Corre E."/>
            <person name="Pelletier E."/>
            <person name="Niang G."/>
            <person name="Scheremetjew M."/>
            <person name="Finn R."/>
            <person name="Kale V."/>
            <person name="Holt S."/>
            <person name="Cochrane G."/>
            <person name="Meng A."/>
            <person name="Brown T."/>
            <person name="Cohen L."/>
        </authorList>
    </citation>
    <scope>NUCLEOTIDE SEQUENCE</scope>
    <source>
        <strain evidence="3">CCMP826</strain>
    </source>
</reference>
<sequence>MHSPLYRSSSSTSVIIVVASAASAITLCAFASSHLLKQRQNNKKGILSEKEDFEDVELFNRETERNRKILSDTEFQTLLRRPWGFTNCHFASLLAQVRPSPFLGKWGRLVKRRTEYIATPGGGAIEVECVEPIDLPSPPPSNVPIVIILHGITGNSREPYTEQAALHIAVEKHWRAIILNYGKVRVRNNGKSPYILGGQNLMDGGDLNFLISHIRKRHDGFLAAIGYSMGGAKLVKYLSRTQEHSNLDAACCISSPLDFTENNVTVHKPNGLIHKMYHFMVTQALKIWIVQNYNELKKHPKVSISKPFRKTSSGLLWWLQATKVTDIDEALTIHAKGYRDLNQYYNDATSADRLQEHIAIPLLCVTAKNDPFVPVEIIPSKDVALANDNIFIANTKLLGGHIGFWLPGKGCWATKGCLSFLDSVKKHVAFKPKSKHYCRQSSLKAAHYLQRSSSTGLNDYYKFLPEDSNQSLADLMTDVVPEDRATISTSPKTLCENGDDTDRFFPLRHNRRQSLVNSPSSLVDMAVE</sequence>
<proteinExistence type="inferred from homology"/>
<feature type="transmembrane region" description="Helical" evidence="2">
    <location>
        <begin position="12"/>
        <end position="36"/>
    </location>
</feature>
<evidence type="ECO:0008006" key="4">
    <source>
        <dbReference type="Google" id="ProtNLM"/>
    </source>
</evidence>
<dbReference type="GO" id="GO:0047372">
    <property type="term" value="F:monoacylglycerol lipase activity"/>
    <property type="evidence" value="ECO:0007669"/>
    <property type="project" value="TreeGrafter"/>
</dbReference>
<dbReference type="EMBL" id="HBGV01015478">
    <property type="protein sequence ID" value="CAD9508525.1"/>
    <property type="molecule type" value="Transcribed_RNA"/>
</dbReference>
<evidence type="ECO:0000256" key="1">
    <source>
        <dbReference type="ARBA" id="ARBA00010884"/>
    </source>
</evidence>